<feature type="compositionally biased region" description="Basic and acidic residues" evidence="1">
    <location>
        <begin position="1"/>
        <end position="10"/>
    </location>
</feature>
<feature type="compositionally biased region" description="Basic and acidic residues" evidence="1">
    <location>
        <begin position="82"/>
        <end position="92"/>
    </location>
</feature>
<dbReference type="AlphaFoldDB" id="A0A3D8LF29"/>
<protein>
    <submittedName>
        <fullName evidence="2">Uncharacterized protein</fullName>
    </submittedName>
</protein>
<feature type="compositionally biased region" description="Basic and acidic residues" evidence="1">
    <location>
        <begin position="139"/>
        <end position="180"/>
    </location>
</feature>
<evidence type="ECO:0000313" key="2">
    <source>
        <dbReference type="EMBL" id="RDV16051.1"/>
    </source>
</evidence>
<organism evidence="2 3">
    <name type="scientific">Pontibacter diazotrophicus</name>
    <dbReference type="NCBI Taxonomy" id="1400979"/>
    <lineage>
        <taxon>Bacteria</taxon>
        <taxon>Pseudomonadati</taxon>
        <taxon>Bacteroidota</taxon>
        <taxon>Cytophagia</taxon>
        <taxon>Cytophagales</taxon>
        <taxon>Hymenobacteraceae</taxon>
        <taxon>Pontibacter</taxon>
    </lineage>
</organism>
<dbReference type="EMBL" id="QRGR01000006">
    <property type="protein sequence ID" value="RDV16051.1"/>
    <property type="molecule type" value="Genomic_DNA"/>
</dbReference>
<proteinExistence type="predicted"/>
<dbReference type="OrthoDB" id="850191at2"/>
<feature type="region of interest" description="Disordered" evidence="1">
    <location>
        <begin position="1"/>
        <end position="251"/>
    </location>
</feature>
<gene>
    <name evidence="2" type="ORF">DXT99_06495</name>
</gene>
<feature type="compositionally biased region" description="Low complexity" evidence="1">
    <location>
        <begin position="233"/>
        <end position="245"/>
    </location>
</feature>
<name>A0A3D8LF29_9BACT</name>
<evidence type="ECO:0000313" key="3">
    <source>
        <dbReference type="Proteomes" id="UP000256708"/>
    </source>
</evidence>
<evidence type="ECO:0000256" key="1">
    <source>
        <dbReference type="SAM" id="MobiDB-lite"/>
    </source>
</evidence>
<reference evidence="3" key="1">
    <citation type="submission" date="2018-08" db="EMBL/GenBank/DDBJ databases">
        <authorList>
            <person name="Liu Z.-W."/>
            <person name="Du Z.-J."/>
        </authorList>
    </citation>
    <scope>NUCLEOTIDE SEQUENCE [LARGE SCALE GENOMIC DNA]</scope>
    <source>
        <strain evidence="3">H4X</strain>
    </source>
</reference>
<feature type="compositionally biased region" description="Basic and acidic residues" evidence="1">
    <location>
        <begin position="111"/>
        <end position="128"/>
    </location>
</feature>
<keyword evidence="3" id="KW-1185">Reference proteome</keyword>
<sequence>MRDENAEYRNVRSTGSNTYGAGPVGGYGASSWRGTQDNDQDQYRYGDPNPYMGNDRNGGYERTRGTGWRDNNDRYTNNTRNNQDDRGRDQGREGGYSRGDNSYQYSGQGRRFGEFGRDEGRTYNRDRNSGYNIGTDDSYYDRSDFKYDREDNNYRGGGRSRDTGYSRDNDRYLDNDDFRYSGRIQSTGSDRDENYATGLYASNRAYRSDNQQSDSDGERVSSRHNRYGKSGPDYRASSSASDYSPHGQVRG</sequence>
<accession>A0A3D8LF29</accession>
<dbReference type="Proteomes" id="UP000256708">
    <property type="component" value="Unassembled WGS sequence"/>
</dbReference>
<comment type="caution">
    <text evidence="2">The sequence shown here is derived from an EMBL/GenBank/DDBJ whole genome shotgun (WGS) entry which is preliminary data.</text>
</comment>